<dbReference type="RefSeq" id="WP_185659136.1">
    <property type="nucleotide sequence ID" value="NZ_CAWPOO010000006.1"/>
</dbReference>
<sequence>MIREFVSMFARLTVLTVILLGAGSLVATEAQVQKVQFDLVEERGAPDPWFEVAATFNIKEGEEGNPRFANEVVVSFSFAVREKGRERDFRFYSAEAIYPTLEVGRHVARFYLIPELTNRDEVKGEPFAFEIVLSAKGHVLERFVSPNLETVEALRSFRSRLEAERSSGFRLQIDTPFAWYYPRDTPHPELPRNSMK</sequence>
<evidence type="ECO:0000313" key="2">
    <source>
        <dbReference type="Proteomes" id="UP000526501"/>
    </source>
</evidence>
<proteinExistence type="predicted"/>
<dbReference type="Proteomes" id="UP000526501">
    <property type="component" value="Unassembled WGS sequence"/>
</dbReference>
<evidence type="ECO:0000313" key="1">
    <source>
        <dbReference type="EMBL" id="MBC2605251.1"/>
    </source>
</evidence>
<keyword evidence="2" id="KW-1185">Reference proteome</keyword>
<name>A0A7X1B427_9BACT</name>
<dbReference type="EMBL" id="JACHVC010000006">
    <property type="protein sequence ID" value="MBC2605251.1"/>
    <property type="molecule type" value="Genomic_DNA"/>
</dbReference>
<accession>A0A7X1B427</accession>
<reference evidence="1 2" key="1">
    <citation type="submission" date="2020-07" db="EMBL/GenBank/DDBJ databases">
        <authorList>
            <person name="Feng X."/>
        </authorList>
    </citation>
    <scope>NUCLEOTIDE SEQUENCE [LARGE SCALE GENOMIC DNA]</scope>
    <source>
        <strain evidence="1 2">JCM23202</strain>
    </source>
</reference>
<comment type="caution">
    <text evidence="1">The sequence shown here is derived from an EMBL/GenBank/DDBJ whole genome shotgun (WGS) entry which is preliminary data.</text>
</comment>
<gene>
    <name evidence="1" type="ORF">H5P27_04260</name>
</gene>
<protein>
    <submittedName>
        <fullName evidence="1">Uncharacterized protein</fullName>
    </submittedName>
</protein>
<organism evidence="1 2">
    <name type="scientific">Pelagicoccus albus</name>
    <dbReference type="NCBI Taxonomy" id="415222"/>
    <lineage>
        <taxon>Bacteria</taxon>
        <taxon>Pseudomonadati</taxon>
        <taxon>Verrucomicrobiota</taxon>
        <taxon>Opitutia</taxon>
        <taxon>Puniceicoccales</taxon>
        <taxon>Pelagicoccaceae</taxon>
        <taxon>Pelagicoccus</taxon>
    </lineage>
</organism>
<dbReference type="AlphaFoldDB" id="A0A7X1B427"/>